<sequence length="77" mass="8189">MVPTMMLVGLVFGRWWRTTLIAAAVLWPALVAWTAGPLSVGQVIGASLLGAANAAVGVLVHQAVRWLVRRGRQGRSV</sequence>
<keyword evidence="1" id="KW-0472">Membrane</keyword>
<organism evidence="2 3">
    <name type="scientific">Promicromonospora soli</name>
    <dbReference type="NCBI Taxonomy" id="2035533"/>
    <lineage>
        <taxon>Bacteria</taxon>
        <taxon>Bacillati</taxon>
        <taxon>Actinomycetota</taxon>
        <taxon>Actinomycetes</taxon>
        <taxon>Micrococcales</taxon>
        <taxon>Promicromonosporaceae</taxon>
        <taxon>Promicromonospora</taxon>
    </lineage>
</organism>
<gene>
    <name evidence="2" type="ORF">GCM10017772_24520</name>
</gene>
<reference evidence="2" key="1">
    <citation type="journal article" date="2014" name="Int. J. Syst. Evol. Microbiol.">
        <title>Complete genome sequence of Corynebacterium casei LMG S-19264T (=DSM 44701T), isolated from a smear-ripened cheese.</title>
        <authorList>
            <consortium name="US DOE Joint Genome Institute (JGI-PGF)"/>
            <person name="Walter F."/>
            <person name="Albersmeier A."/>
            <person name="Kalinowski J."/>
            <person name="Ruckert C."/>
        </authorList>
    </citation>
    <scope>NUCLEOTIDE SEQUENCE</scope>
    <source>
        <strain evidence="2">CGMCC 4.7398</strain>
    </source>
</reference>
<dbReference type="EMBL" id="BNAS01000003">
    <property type="protein sequence ID" value="GHH73349.1"/>
    <property type="molecule type" value="Genomic_DNA"/>
</dbReference>
<keyword evidence="1" id="KW-1133">Transmembrane helix</keyword>
<keyword evidence="1" id="KW-0812">Transmembrane</keyword>
<dbReference type="AlphaFoldDB" id="A0A919FWQ5"/>
<proteinExistence type="predicted"/>
<evidence type="ECO:0000256" key="1">
    <source>
        <dbReference type="SAM" id="Phobius"/>
    </source>
</evidence>
<protein>
    <submittedName>
        <fullName evidence="2">Uncharacterized protein</fullName>
    </submittedName>
</protein>
<reference evidence="2" key="2">
    <citation type="submission" date="2020-09" db="EMBL/GenBank/DDBJ databases">
        <authorList>
            <person name="Sun Q."/>
            <person name="Zhou Y."/>
        </authorList>
    </citation>
    <scope>NUCLEOTIDE SEQUENCE</scope>
    <source>
        <strain evidence="2">CGMCC 4.7398</strain>
    </source>
</reference>
<evidence type="ECO:0000313" key="2">
    <source>
        <dbReference type="EMBL" id="GHH73349.1"/>
    </source>
</evidence>
<dbReference type="RefSeq" id="WP_189669546.1">
    <property type="nucleotide sequence ID" value="NZ_BNAS01000003.1"/>
</dbReference>
<comment type="caution">
    <text evidence="2">The sequence shown here is derived from an EMBL/GenBank/DDBJ whole genome shotgun (WGS) entry which is preliminary data.</text>
</comment>
<evidence type="ECO:0000313" key="3">
    <source>
        <dbReference type="Proteomes" id="UP000627369"/>
    </source>
</evidence>
<dbReference type="Proteomes" id="UP000627369">
    <property type="component" value="Unassembled WGS sequence"/>
</dbReference>
<accession>A0A919FWQ5</accession>
<feature type="transmembrane region" description="Helical" evidence="1">
    <location>
        <begin position="44"/>
        <end position="68"/>
    </location>
</feature>
<keyword evidence="3" id="KW-1185">Reference proteome</keyword>
<name>A0A919FWQ5_9MICO</name>